<evidence type="ECO:0008006" key="11">
    <source>
        <dbReference type="Google" id="ProtNLM"/>
    </source>
</evidence>
<dbReference type="Proteomes" id="UP000468687">
    <property type="component" value="Unassembled WGS sequence"/>
</dbReference>
<feature type="domain" description="Acyl-CoA dehydrogenase/oxidase C-terminal" evidence="6">
    <location>
        <begin position="233"/>
        <end position="381"/>
    </location>
</feature>
<evidence type="ECO:0000259" key="6">
    <source>
        <dbReference type="Pfam" id="PF00441"/>
    </source>
</evidence>
<keyword evidence="4 5" id="KW-0274">FAD</keyword>
<accession>A0A6P0HM37</accession>
<dbReference type="InterPro" id="IPR037069">
    <property type="entry name" value="AcylCoA_DH/ox_N_sf"/>
</dbReference>
<feature type="domain" description="Acyl-CoA dehydrogenase/oxidase N-terminal" evidence="8">
    <location>
        <begin position="12"/>
        <end position="123"/>
    </location>
</feature>
<dbReference type="Gene3D" id="1.20.140.10">
    <property type="entry name" value="Butyryl-CoA Dehydrogenase, subunit A, domain 3"/>
    <property type="match status" value="1"/>
</dbReference>
<dbReference type="Pfam" id="PF00441">
    <property type="entry name" value="Acyl-CoA_dh_1"/>
    <property type="match status" value="1"/>
</dbReference>
<dbReference type="AlphaFoldDB" id="A0A6P0HM37"/>
<evidence type="ECO:0000259" key="8">
    <source>
        <dbReference type="Pfam" id="PF02771"/>
    </source>
</evidence>
<keyword evidence="5" id="KW-0560">Oxidoreductase</keyword>
<dbReference type="EMBL" id="JAAGXA010000011">
    <property type="protein sequence ID" value="NEN79738.1"/>
    <property type="molecule type" value="Genomic_DNA"/>
</dbReference>
<evidence type="ECO:0000256" key="2">
    <source>
        <dbReference type="ARBA" id="ARBA00009347"/>
    </source>
</evidence>
<dbReference type="InterPro" id="IPR006089">
    <property type="entry name" value="Acyl-CoA_DH_CS"/>
</dbReference>
<reference evidence="9 10" key="1">
    <citation type="journal article" date="2014" name="Int. J. Syst. Evol. Microbiol.">
        <title>Nocardioides zeae sp. nov., isolated from the stem of Zea mays.</title>
        <authorList>
            <person name="Glaeser S.P."/>
            <person name="McInroy J.A."/>
            <person name="Busse H.J."/>
            <person name="Kampfer P."/>
        </authorList>
    </citation>
    <scope>NUCLEOTIDE SEQUENCE [LARGE SCALE GENOMIC DNA]</scope>
    <source>
        <strain evidence="9 10">JCM 30728</strain>
    </source>
</reference>
<feature type="domain" description="Acyl-CoA oxidase/dehydrogenase middle" evidence="7">
    <location>
        <begin position="127"/>
        <end position="221"/>
    </location>
</feature>
<dbReference type="PROSITE" id="PS00072">
    <property type="entry name" value="ACYL_COA_DH_1"/>
    <property type="match status" value="1"/>
</dbReference>
<dbReference type="RefSeq" id="WP_163773278.1">
    <property type="nucleotide sequence ID" value="NZ_JAAGXA010000011.1"/>
</dbReference>
<dbReference type="InterPro" id="IPR009100">
    <property type="entry name" value="AcylCoA_DH/oxidase_NM_dom_sf"/>
</dbReference>
<gene>
    <name evidence="9" type="ORF">G3T38_15805</name>
</gene>
<dbReference type="SUPFAM" id="SSF47203">
    <property type="entry name" value="Acyl-CoA dehydrogenase C-terminal domain-like"/>
    <property type="match status" value="1"/>
</dbReference>
<evidence type="ECO:0000313" key="9">
    <source>
        <dbReference type="EMBL" id="NEN79738.1"/>
    </source>
</evidence>
<proteinExistence type="inferred from homology"/>
<evidence type="ECO:0000256" key="5">
    <source>
        <dbReference type="RuleBase" id="RU362125"/>
    </source>
</evidence>
<dbReference type="InterPro" id="IPR036250">
    <property type="entry name" value="AcylCo_DH-like_C"/>
</dbReference>
<evidence type="ECO:0000259" key="7">
    <source>
        <dbReference type="Pfam" id="PF02770"/>
    </source>
</evidence>
<dbReference type="GO" id="GO:0003995">
    <property type="term" value="F:acyl-CoA dehydrogenase activity"/>
    <property type="evidence" value="ECO:0007669"/>
    <property type="project" value="InterPro"/>
</dbReference>
<dbReference type="Gene3D" id="2.40.110.10">
    <property type="entry name" value="Butyryl-CoA Dehydrogenase, subunit A, domain 2"/>
    <property type="match status" value="1"/>
</dbReference>
<protein>
    <recommendedName>
        <fullName evidence="11">Cyclohexanecarboxyl-CoA dehydrogenase</fullName>
    </recommendedName>
</protein>
<sequence>MTGATSLLDLDEEQRALQSVARSYAREKLASTYLQRARTAAFPWEVQRQLGDLGFLGLLAGPEWGAGEGLDYVACGVVMEELAYADFNVANCVLPTLIITAILREHGSKQQREKWMPALVAGDALVALALTEPGSGSDAAAMRTVAERTAEGWVLRGEKTSITAIPYAEAAIVFARTAGGPAGSQVSAFLVPLDLDGVTTGSIADPGWLPVGRGTISFDDVRVPLSALVGEEGAGFRTVMNNFDFTRPLLALTAIGAAQASLDETVGHVRTRPAFGSTLSRFEGISFPLAEHATWLELARMICYRTLEKRGRGLDHTADAAMCKWVGPLVSSRAIHDCLLQFGHYGYSSEYPLEQRLRDVLAVEIADGTAQIQKIVIARELFGRDFVPYQTGHRTP</sequence>
<dbReference type="InterPro" id="IPR006091">
    <property type="entry name" value="Acyl-CoA_Oxase/DH_mid-dom"/>
</dbReference>
<comment type="cofactor">
    <cofactor evidence="1 5">
        <name>FAD</name>
        <dbReference type="ChEBI" id="CHEBI:57692"/>
    </cofactor>
</comment>
<dbReference type="Gene3D" id="1.10.540.10">
    <property type="entry name" value="Acyl-CoA dehydrogenase/oxidase, N-terminal domain"/>
    <property type="match status" value="1"/>
</dbReference>
<dbReference type="Pfam" id="PF02771">
    <property type="entry name" value="Acyl-CoA_dh_N"/>
    <property type="match status" value="1"/>
</dbReference>
<dbReference type="InterPro" id="IPR009075">
    <property type="entry name" value="AcylCo_DH/oxidase_C"/>
</dbReference>
<organism evidence="9 10">
    <name type="scientific">Nocardioides zeae</name>
    <dbReference type="NCBI Taxonomy" id="1457234"/>
    <lineage>
        <taxon>Bacteria</taxon>
        <taxon>Bacillati</taxon>
        <taxon>Actinomycetota</taxon>
        <taxon>Actinomycetes</taxon>
        <taxon>Propionibacteriales</taxon>
        <taxon>Nocardioidaceae</taxon>
        <taxon>Nocardioides</taxon>
    </lineage>
</organism>
<dbReference type="InterPro" id="IPR013786">
    <property type="entry name" value="AcylCoA_DH/ox_N"/>
</dbReference>
<comment type="caution">
    <text evidence="9">The sequence shown here is derived from an EMBL/GenBank/DDBJ whole genome shotgun (WGS) entry which is preliminary data.</text>
</comment>
<evidence type="ECO:0000256" key="1">
    <source>
        <dbReference type="ARBA" id="ARBA00001974"/>
    </source>
</evidence>
<evidence type="ECO:0000313" key="10">
    <source>
        <dbReference type="Proteomes" id="UP000468687"/>
    </source>
</evidence>
<evidence type="ECO:0000256" key="3">
    <source>
        <dbReference type="ARBA" id="ARBA00022630"/>
    </source>
</evidence>
<dbReference type="SUPFAM" id="SSF56645">
    <property type="entry name" value="Acyl-CoA dehydrogenase NM domain-like"/>
    <property type="match status" value="1"/>
</dbReference>
<dbReference type="CDD" id="cd00567">
    <property type="entry name" value="ACAD"/>
    <property type="match status" value="1"/>
</dbReference>
<dbReference type="InterPro" id="IPR046373">
    <property type="entry name" value="Acyl-CoA_Oxase/DH_mid-dom_sf"/>
</dbReference>
<dbReference type="GO" id="GO:0050660">
    <property type="term" value="F:flavin adenine dinucleotide binding"/>
    <property type="evidence" value="ECO:0007669"/>
    <property type="project" value="InterPro"/>
</dbReference>
<dbReference type="PANTHER" id="PTHR43884:SF12">
    <property type="entry name" value="ISOVALERYL-COA DEHYDROGENASE, MITOCHONDRIAL-RELATED"/>
    <property type="match status" value="1"/>
</dbReference>
<keyword evidence="3 5" id="KW-0285">Flavoprotein</keyword>
<dbReference type="Pfam" id="PF02770">
    <property type="entry name" value="Acyl-CoA_dh_M"/>
    <property type="match status" value="1"/>
</dbReference>
<name>A0A6P0HM37_9ACTN</name>
<comment type="similarity">
    <text evidence="2 5">Belongs to the acyl-CoA dehydrogenase family.</text>
</comment>
<evidence type="ECO:0000256" key="4">
    <source>
        <dbReference type="ARBA" id="ARBA00022827"/>
    </source>
</evidence>
<keyword evidence="10" id="KW-1185">Reference proteome</keyword>
<dbReference type="PANTHER" id="PTHR43884">
    <property type="entry name" value="ACYL-COA DEHYDROGENASE"/>
    <property type="match status" value="1"/>
</dbReference>